<dbReference type="InterPro" id="IPR001453">
    <property type="entry name" value="MoaB/Mog_dom"/>
</dbReference>
<dbReference type="Gene3D" id="3.90.950.20">
    <property type="entry name" value="CinA-like"/>
    <property type="match status" value="1"/>
</dbReference>
<dbReference type="NCBIfam" id="TIGR00199">
    <property type="entry name" value="PncC_domain"/>
    <property type="match status" value="1"/>
</dbReference>
<dbReference type="RefSeq" id="WP_073011030.1">
    <property type="nucleotide sequence ID" value="NZ_FQZO01000008.1"/>
</dbReference>
<dbReference type="InterPro" id="IPR036425">
    <property type="entry name" value="MoaB/Mog-like_dom_sf"/>
</dbReference>
<protein>
    <recommendedName>
        <fullName evidence="1">Putative competence-damage inducible protein</fullName>
    </recommendedName>
</protein>
<dbReference type="Proteomes" id="UP000184080">
    <property type="component" value="Unassembled WGS sequence"/>
</dbReference>
<evidence type="ECO:0000259" key="2">
    <source>
        <dbReference type="SMART" id="SM00852"/>
    </source>
</evidence>
<reference evidence="3 4" key="1">
    <citation type="submission" date="2016-11" db="EMBL/GenBank/DDBJ databases">
        <authorList>
            <person name="Jaros S."/>
            <person name="Januszkiewicz K."/>
            <person name="Wedrychowicz H."/>
        </authorList>
    </citation>
    <scope>NUCLEOTIDE SEQUENCE [LARGE SCALE GENOMIC DNA]</scope>
    <source>
        <strain evidence="3 4">DSM 21864</strain>
    </source>
</reference>
<accession>A0A1M6MH71</accession>
<dbReference type="EMBL" id="FQZO01000008">
    <property type="protein sequence ID" value="SHJ82849.1"/>
    <property type="molecule type" value="Genomic_DNA"/>
</dbReference>
<keyword evidence="4" id="KW-1185">Reference proteome</keyword>
<dbReference type="Pfam" id="PF18146">
    <property type="entry name" value="CinA_KH"/>
    <property type="match status" value="1"/>
</dbReference>
<dbReference type="Gene3D" id="3.40.980.10">
    <property type="entry name" value="MoaB/Mog-like domain"/>
    <property type="match status" value="1"/>
</dbReference>
<dbReference type="NCBIfam" id="TIGR00177">
    <property type="entry name" value="molyb_syn"/>
    <property type="match status" value="1"/>
</dbReference>
<dbReference type="NCBIfam" id="NF001813">
    <property type="entry name" value="PRK00549.1"/>
    <property type="match status" value="1"/>
</dbReference>
<dbReference type="Gene3D" id="3.30.70.2860">
    <property type="match status" value="1"/>
</dbReference>
<gene>
    <name evidence="1" type="primary">cinA</name>
    <name evidence="3" type="ORF">SAMN05444401_4010</name>
</gene>
<evidence type="ECO:0000313" key="3">
    <source>
        <dbReference type="EMBL" id="SHJ82849.1"/>
    </source>
</evidence>
<dbReference type="PANTHER" id="PTHR13939:SF0">
    <property type="entry name" value="NMN AMIDOHYDROLASE-LIKE PROTEIN YFAY"/>
    <property type="match status" value="1"/>
</dbReference>
<dbReference type="AlphaFoldDB" id="A0A1M6MH71"/>
<dbReference type="STRING" id="1121298.SAMN05444401_4010"/>
<dbReference type="InterPro" id="IPR008136">
    <property type="entry name" value="CinA_C"/>
</dbReference>
<dbReference type="Pfam" id="PF00994">
    <property type="entry name" value="MoCF_biosynth"/>
    <property type="match status" value="1"/>
</dbReference>
<organism evidence="3 4">
    <name type="scientific">Clostridium amylolyticum</name>
    <dbReference type="NCBI Taxonomy" id="1121298"/>
    <lineage>
        <taxon>Bacteria</taxon>
        <taxon>Bacillati</taxon>
        <taxon>Bacillota</taxon>
        <taxon>Clostridia</taxon>
        <taxon>Eubacteriales</taxon>
        <taxon>Clostridiaceae</taxon>
        <taxon>Clostridium</taxon>
    </lineage>
</organism>
<dbReference type="SUPFAM" id="SSF53218">
    <property type="entry name" value="Molybdenum cofactor biosynthesis proteins"/>
    <property type="match status" value="1"/>
</dbReference>
<dbReference type="SUPFAM" id="SSF142433">
    <property type="entry name" value="CinA-like"/>
    <property type="match status" value="1"/>
</dbReference>
<dbReference type="InterPro" id="IPR036653">
    <property type="entry name" value="CinA-like_C"/>
</dbReference>
<name>A0A1M6MH71_9CLOT</name>
<dbReference type="NCBIfam" id="TIGR00200">
    <property type="entry name" value="cinA_nterm"/>
    <property type="match status" value="1"/>
</dbReference>
<proteinExistence type="inferred from homology"/>
<dbReference type="CDD" id="cd00885">
    <property type="entry name" value="cinA"/>
    <property type="match status" value="1"/>
</dbReference>
<dbReference type="InterPro" id="IPR041424">
    <property type="entry name" value="CinA_KH"/>
</dbReference>
<dbReference type="HAMAP" id="MF_00226_B">
    <property type="entry name" value="CinA_B"/>
    <property type="match status" value="1"/>
</dbReference>
<comment type="similarity">
    <text evidence="1">Belongs to the CinA family.</text>
</comment>
<evidence type="ECO:0000256" key="1">
    <source>
        <dbReference type="HAMAP-Rule" id="MF_00226"/>
    </source>
</evidence>
<dbReference type="PANTHER" id="PTHR13939">
    <property type="entry name" value="NICOTINAMIDE-NUCLEOTIDE AMIDOHYDROLASE PNCC"/>
    <property type="match status" value="1"/>
</dbReference>
<dbReference type="Pfam" id="PF02464">
    <property type="entry name" value="CinA"/>
    <property type="match status" value="1"/>
</dbReference>
<sequence>MKVEIVAVGTEILLGDIVNTNAQYLSKELAALGISVYRQSVVGDNEERLLQTFREALTRCDLVIATGGLGPTNDDITKEVASKFFNKELIFHEKSWGYIEDYFNKMGKEPGESNKKQAYFPKDAIILENHHGTAPGAIIKGADDKAIVVLPGPPVEMKNMFKESVLPYLEKYCDRTLVSKVLRVAGVGESTAAEKIKDILDNQTNPTVAPYAKQSDMVFRITASGESEQEAKKLIEPVEKEIRNRLGDNVYAEGDTTMEEVVAKLLIENNLTIAVAESCTGGLLAARLINYPGISEVFMEGAVTYSNDAKIRRLKVKEDTLNKYGAVSEETAREMAEGIAKEAKTNIGVSTTGIAGPGGGTEEKPVGLVYAAIYINGETKVRKLNYTGSRENIRNRATVSVLDWLRRELLLR</sequence>
<dbReference type="SMART" id="SM00852">
    <property type="entry name" value="MoCF_biosynth"/>
    <property type="match status" value="1"/>
</dbReference>
<dbReference type="InterPro" id="IPR008135">
    <property type="entry name" value="Competence-induced_CinA"/>
</dbReference>
<dbReference type="InterPro" id="IPR050101">
    <property type="entry name" value="CinA"/>
</dbReference>
<dbReference type="OrthoDB" id="9801454at2"/>
<feature type="domain" description="MoaB/Mog" evidence="2">
    <location>
        <begin position="4"/>
        <end position="172"/>
    </location>
</feature>
<evidence type="ECO:0000313" key="4">
    <source>
        <dbReference type="Proteomes" id="UP000184080"/>
    </source>
</evidence>
<dbReference type="PIRSF" id="PIRSF006728">
    <property type="entry name" value="CinA"/>
    <property type="match status" value="1"/>
</dbReference>